<keyword evidence="4 5" id="KW-0472">Membrane</keyword>
<feature type="transmembrane region" description="Helical" evidence="5">
    <location>
        <begin position="144"/>
        <end position="167"/>
    </location>
</feature>
<dbReference type="PhylomeDB" id="A7TSP0"/>
<feature type="transmembrane region" description="Helical" evidence="5">
    <location>
        <begin position="246"/>
        <end position="264"/>
    </location>
</feature>
<gene>
    <name evidence="6" type="ORF">Kpol_311p4</name>
</gene>
<dbReference type="FunCoup" id="A7TSP0">
    <property type="interactions" value="312"/>
</dbReference>
<feature type="transmembrane region" description="Helical" evidence="5">
    <location>
        <begin position="91"/>
        <end position="113"/>
    </location>
</feature>
<dbReference type="PIRSF" id="PIRSF006060">
    <property type="entry name" value="AA_transporter"/>
    <property type="match status" value="1"/>
</dbReference>
<organism evidence="7">
    <name type="scientific">Vanderwaltozyma polyspora (strain ATCC 22028 / DSM 70294 / BCRC 21397 / CBS 2163 / NBRC 10782 / NRRL Y-8283 / UCD 57-17)</name>
    <name type="common">Kluyveromyces polysporus</name>
    <dbReference type="NCBI Taxonomy" id="436907"/>
    <lineage>
        <taxon>Eukaryota</taxon>
        <taxon>Fungi</taxon>
        <taxon>Dikarya</taxon>
        <taxon>Ascomycota</taxon>
        <taxon>Saccharomycotina</taxon>
        <taxon>Saccharomycetes</taxon>
        <taxon>Saccharomycetales</taxon>
        <taxon>Saccharomycetaceae</taxon>
        <taxon>Vanderwaltozyma</taxon>
    </lineage>
</organism>
<keyword evidence="3 5" id="KW-1133">Transmembrane helix</keyword>
<feature type="transmembrane region" description="Helical" evidence="5">
    <location>
        <begin position="285"/>
        <end position="306"/>
    </location>
</feature>
<evidence type="ECO:0008006" key="8">
    <source>
        <dbReference type="Google" id="ProtNLM"/>
    </source>
</evidence>
<feature type="transmembrane region" description="Helical" evidence="5">
    <location>
        <begin position="58"/>
        <end position="79"/>
    </location>
</feature>
<comment type="subcellular location">
    <subcellularLocation>
        <location evidence="1">Membrane</location>
        <topology evidence="1">Multi-pass membrane protein</topology>
    </subcellularLocation>
</comment>
<dbReference type="Pfam" id="PF13520">
    <property type="entry name" value="AA_permease_2"/>
    <property type="match status" value="1"/>
</dbReference>
<protein>
    <recommendedName>
        <fullName evidence="8">Amino acid permease/ SLC12A domain-containing protein</fullName>
    </recommendedName>
</protein>
<feature type="transmembrane region" description="Helical" evidence="5">
    <location>
        <begin position="449"/>
        <end position="471"/>
    </location>
</feature>
<evidence type="ECO:0000313" key="6">
    <source>
        <dbReference type="EMBL" id="EDO14719.1"/>
    </source>
</evidence>
<dbReference type="PANTHER" id="PTHR11785">
    <property type="entry name" value="AMINO ACID TRANSPORTER"/>
    <property type="match status" value="1"/>
</dbReference>
<feature type="transmembrane region" description="Helical" evidence="5">
    <location>
        <begin position="338"/>
        <end position="358"/>
    </location>
</feature>
<dbReference type="OrthoDB" id="5982228at2759"/>
<keyword evidence="2 5" id="KW-0812">Transmembrane</keyword>
<dbReference type="AlphaFoldDB" id="A7TSP0"/>
<dbReference type="EMBL" id="DS480518">
    <property type="protein sequence ID" value="EDO14719.1"/>
    <property type="molecule type" value="Genomic_DNA"/>
</dbReference>
<dbReference type="GO" id="GO:1903692">
    <property type="term" value="P:methionine import across plasma membrane"/>
    <property type="evidence" value="ECO:0007669"/>
    <property type="project" value="EnsemblFungi"/>
</dbReference>
<dbReference type="HOGENOM" id="CLU_013661_4_0_1"/>
<dbReference type="RefSeq" id="XP_001642577.1">
    <property type="nucleotide sequence ID" value="XM_001642527.1"/>
</dbReference>
<dbReference type="Gene3D" id="1.20.1740.10">
    <property type="entry name" value="Amino acid/polyamine transporter I"/>
    <property type="match status" value="1"/>
</dbReference>
<proteinExistence type="predicted"/>
<sequence>MESDRLVDNQKTYNYLDEDVEINGYLVSTKNGSYSCLSLNHELSDTVIKTEVPQGRHLGVFSTMVLFVSRMVGSGIFATPSSIFVSSGGNILIFALIWIVATLLAYSGLYIFLEFGSWLPKSGGRKNFLEQAYDKPALMMNVSFACYSVLTGIAISNSIIFAKYLLVILGYTNLDYSKFVSIAIILVIIAIHGFSVKFGIKIQNFLGTLKFLLIFLMCLTGFYTIFFYKSDNINFTHWTSYQGNTGISYSSLASAFIGAFYCFSGWDSVHVVSSEIKNPNRTLKLAGPLSIFICFVCYAMMNFAYLKVLTFEEIKEAGPLIGSVLFKKLFGKNLGSRLMSLSIVLSTASNIFVVLYGLSRMNQEVFREGYVPFSNILSRNWPNDAPLPSLMICGTLTILWLLILPPEGGSFEYLVNMEGYGNQFFLFLTAVGLFIYRHKRKYEIPKIRCSSLGAISMVLVSIYLLVAPFFGNQELNRVGNFPSFQITALSIIISCTSYWFLVFYAIPKVLGYKLVPVSEKLSDGMIITSWIRSYES</sequence>
<dbReference type="GO" id="GO:0016020">
    <property type="term" value="C:membrane"/>
    <property type="evidence" value="ECO:0007669"/>
    <property type="project" value="UniProtKB-SubCell"/>
</dbReference>
<evidence type="ECO:0000313" key="7">
    <source>
        <dbReference type="Proteomes" id="UP000000267"/>
    </source>
</evidence>
<feature type="transmembrane region" description="Helical" evidence="5">
    <location>
        <begin position="387"/>
        <end position="405"/>
    </location>
</feature>
<feature type="transmembrane region" description="Helical" evidence="5">
    <location>
        <begin position="179"/>
        <end position="200"/>
    </location>
</feature>
<evidence type="ECO:0000256" key="1">
    <source>
        <dbReference type="ARBA" id="ARBA00004141"/>
    </source>
</evidence>
<feature type="transmembrane region" description="Helical" evidence="5">
    <location>
        <begin position="207"/>
        <end position="226"/>
    </location>
</feature>
<name>A7TSP0_VANPO</name>
<dbReference type="PANTHER" id="PTHR11785:SF382">
    <property type="entry name" value="LOW-AFFINITY METHIONINE PERMEASE"/>
    <property type="match status" value="1"/>
</dbReference>
<feature type="transmembrane region" description="Helical" evidence="5">
    <location>
        <begin position="483"/>
        <end position="506"/>
    </location>
</feature>
<dbReference type="STRING" id="436907.A7TSP0"/>
<evidence type="ECO:0000256" key="3">
    <source>
        <dbReference type="ARBA" id="ARBA00022989"/>
    </source>
</evidence>
<evidence type="ECO:0000256" key="2">
    <source>
        <dbReference type="ARBA" id="ARBA00022692"/>
    </source>
</evidence>
<dbReference type="KEGG" id="vpo:Kpol_311p4"/>
<dbReference type="InterPro" id="IPR002293">
    <property type="entry name" value="AA/rel_permease1"/>
</dbReference>
<dbReference type="InterPro" id="IPR050598">
    <property type="entry name" value="AminoAcid_Transporter"/>
</dbReference>
<accession>A7TSP0</accession>
<dbReference type="eggNOG" id="KOG1287">
    <property type="taxonomic scope" value="Eukaryota"/>
</dbReference>
<keyword evidence="7" id="KW-1185">Reference proteome</keyword>
<dbReference type="GO" id="GO:0015191">
    <property type="term" value="F:L-methionine transmembrane transporter activity"/>
    <property type="evidence" value="ECO:0007669"/>
    <property type="project" value="EnsemblFungi"/>
</dbReference>
<dbReference type="GeneID" id="5542741"/>
<evidence type="ECO:0000256" key="4">
    <source>
        <dbReference type="ARBA" id="ARBA00023136"/>
    </source>
</evidence>
<dbReference type="InParanoid" id="A7TSP0"/>
<reference evidence="6 7" key="1">
    <citation type="journal article" date="2007" name="Proc. Natl. Acad. Sci. U.S.A.">
        <title>Independent sorting-out of thousands of duplicated gene pairs in two yeast species descended from a whole-genome duplication.</title>
        <authorList>
            <person name="Scannell D.R."/>
            <person name="Frank A.C."/>
            <person name="Conant G.C."/>
            <person name="Byrne K.P."/>
            <person name="Woolfit M."/>
            <person name="Wolfe K.H."/>
        </authorList>
    </citation>
    <scope>NUCLEOTIDE SEQUENCE [LARGE SCALE GENOMIC DNA]</scope>
    <source>
        <strain evidence="7">ATCC 22028 / DSM 70294 / BCRC 21397 / CBS 2163 / NBRC 10782 / NRRL Y-8283 / UCD 57-17</strain>
    </source>
</reference>
<evidence type="ECO:0000256" key="5">
    <source>
        <dbReference type="SAM" id="Phobius"/>
    </source>
</evidence>
<feature type="transmembrane region" description="Helical" evidence="5">
    <location>
        <begin position="420"/>
        <end position="437"/>
    </location>
</feature>
<dbReference type="Proteomes" id="UP000000267">
    <property type="component" value="Unassembled WGS sequence"/>
</dbReference>
<dbReference type="OMA" id="AIVFGKY"/>